<comment type="caution">
    <text evidence="2">The sequence shown here is derived from an EMBL/GenBank/DDBJ whole genome shotgun (WGS) entry which is preliminary data.</text>
</comment>
<dbReference type="Proteomes" id="UP000004319">
    <property type="component" value="Unassembled WGS sequence"/>
</dbReference>
<dbReference type="Gene3D" id="3.90.79.10">
    <property type="entry name" value="Nucleoside Triphosphate Pyrophosphohydrolase"/>
    <property type="match status" value="1"/>
</dbReference>
<reference evidence="2 3" key="1">
    <citation type="journal article" date="2011" name="Biochem. Biophys. Res. Commun.">
        <title>Increased number of Arginine-based salt bridges contributes to the thermotolerance of thermotolerant acetic acid bacteria, Acetobacter tropicalis SKU1100.</title>
        <authorList>
            <person name="Matsutani M."/>
            <person name="Hirakawa H."/>
            <person name="Nishikura M."/>
            <person name="Soemphol W."/>
            <person name="Ali I.A.I."/>
            <person name="Yakushi T."/>
            <person name="Matsushita K."/>
        </authorList>
    </citation>
    <scope>NUCLEOTIDE SEQUENCE [LARGE SCALE GENOMIC DNA]</scope>
    <source>
        <strain evidence="2 3">NBRC 101654</strain>
    </source>
</reference>
<evidence type="ECO:0000259" key="1">
    <source>
        <dbReference type="PROSITE" id="PS51462"/>
    </source>
</evidence>
<name>F7V9M9_9PROT</name>
<dbReference type="PROSITE" id="PS51462">
    <property type="entry name" value="NUDIX"/>
    <property type="match status" value="1"/>
</dbReference>
<dbReference type="EMBL" id="BABS01000001">
    <property type="protein sequence ID" value="GAA07074.1"/>
    <property type="molecule type" value="Genomic_DNA"/>
</dbReference>
<gene>
    <name evidence="2" type="ORF">ATPR_0078</name>
</gene>
<feature type="domain" description="Nudix hydrolase" evidence="1">
    <location>
        <begin position="117"/>
        <end position="258"/>
    </location>
</feature>
<accession>F7V9M9</accession>
<dbReference type="SUPFAM" id="SSF55811">
    <property type="entry name" value="Nudix"/>
    <property type="match status" value="1"/>
</dbReference>
<dbReference type="InterPro" id="IPR015797">
    <property type="entry name" value="NUDIX_hydrolase-like_dom_sf"/>
</dbReference>
<protein>
    <submittedName>
        <fullName evidence="2">Phosphohydrolase</fullName>
    </submittedName>
</protein>
<sequence length="263" mass="29600">MAICNFTFKFHSFYKFQIRLRIMPDMIPSFSGQWPLLRLSPACTIRVSSSTPPLSHALETEISNLWAQARQKTPALFNGCVFTADRVTATTISGHWTEYRRVFAQMKNPSLFPHLRLQSLAVIGLLETPDGYVLGRRHPSSLYQGNFWQSPPAGSIEKRGECADVSLPEQILTEAEEELGLTAHDLTVGAPQLICRHPGTRILDIGFSLHTSLPFKEVEERWQSCANQEYDQLALVPKKEIASWLQRPDLLPTSRALLEAVSP</sequence>
<keyword evidence="2" id="KW-0378">Hydrolase</keyword>
<dbReference type="AlphaFoldDB" id="F7V9M9"/>
<proteinExistence type="predicted"/>
<evidence type="ECO:0000313" key="3">
    <source>
        <dbReference type="Proteomes" id="UP000004319"/>
    </source>
</evidence>
<organism evidence="2 3">
    <name type="scientific">Acetobacter tropicalis NBRC 101654</name>
    <dbReference type="NCBI Taxonomy" id="749388"/>
    <lineage>
        <taxon>Bacteria</taxon>
        <taxon>Pseudomonadati</taxon>
        <taxon>Pseudomonadota</taxon>
        <taxon>Alphaproteobacteria</taxon>
        <taxon>Acetobacterales</taxon>
        <taxon>Acetobacteraceae</taxon>
        <taxon>Acetobacter</taxon>
    </lineage>
</organism>
<evidence type="ECO:0000313" key="2">
    <source>
        <dbReference type="EMBL" id="GAA07074.1"/>
    </source>
</evidence>
<dbReference type="InterPro" id="IPR000086">
    <property type="entry name" value="NUDIX_hydrolase_dom"/>
</dbReference>
<dbReference type="GO" id="GO:0016787">
    <property type="term" value="F:hydrolase activity"/>
    <property type="evidence" value="ECO:0007669"/>
    <property type="project" value="UniProtKB-KW"/>
</dbReference>